<dbReference type="EMBL" id="JBIAWJ010000011">
    <property type="protein sequence ID" value="MFF4524022.1"/>
    <property type="molecule type" value="Genomic_DNA"/>
</dbReference>
<accession>A0ABW6UKS7</accession>
<organism evidence="2 3">
    <name type="scientific">Streptomyces bluensis</name>
    <dbReference type="NCBI Taxonomy" id="33897"/>
    <lineage>
        <taxon>Bacteria</taxon>
        <taxon>Bacillati</taxon>
        <taxon>Actinomycetota</taxon>
        <taxon>Actinomycetes</taxon>
        <taxon>Kitasatosporales</taxon>
        <taxon>Streptomycetaceae</taxon>
        <taxon>Streptomyces</taxon>
    </lineage>
</organism>
<dbReference type="RefSeq" id="WP_350951396.1">
    <property type="nucleotide sequence ID" value="NZ_JBEOYX010000002.1"/>
</dbReference>
<evidence type="ECO:0000313" key="3">
    <source>
        <dbReference type="Proteomes" id="UP001602058"/>
    </source>
</evidence>
<evidence type="ECO:0000313" key="2">
    <source>
        <dbReference type="EMBL" id="MFF4524022.1"/>
    </source>
</evidence>
<keyword evidence="3" id="KW-1185">Reference proteome</keyword>
<name>A0ABW6UKS7_9ACTN</name>
<sequence>MLTTEQLAVIAALRDKTIPGPWGVIRMGIEEGVTSFLITDGNHDGIASVDVAHEGDAGALAGAEADAHFIAEARAIVDLLLDEVTELRAQLARTPTPRRRTWGDRLRPRNRAHT</sequence>
<proteinExistence type="predicted"/>
<feature type="region of interest" description="Disordered" evidence="1">
    <location>
        <begin position="92"/>
        <end position="114"/>
    </location>
</feature>
<gene>
    <name evidence="2" type="ORF">ACFY1D_21775</name>
</gene>
<reference evidence="2 3" key="1">
    <citation type="submission" date="2024-10" db="EMBL/GenBank/DDBJ databases">
        <title>The Natural Products Discovery Center: Release of the First 8490 Sequenced Strains for Exploring Actinobacteria Biosynthetic Diversity.</title>
        <authorList>
            <person name="Kalkreuter E."/>
            <person name="Kautsar S.A."/>
            <person name="Yang D."/>
            <person name="Bader C.D."/>
            <person name="Teijaro C.N."/>
            <person name="Fluegel L."/>
            <person name="Davis C.M."/>
            <person name="Simpson J.R."/>
            <person name="Lauterbach L."/>
            <person name="Steele A.D."/>
            <person name="Gui C."/>
            <person name="Meng S."/>
            <person name="Li G."/>
            <person name="Viehrig K."/>
            <person name="Ye F."/>
            <person name="Su P."/>
            <person name="Kiefer A.F."/>
            <person name="Nichols A."/>
            <person name="Cepeda A.J."/>
            <person name="Yan W."/>
            <person name="Fan B."/>
            <person name="Jiang Y."/>
            <person name="Adhikari A."/>
            <person name="Zheng C.-J."/>
            <person name="Schuster L."/>
            <person name="Cowan T.M."/>
            <person name="Smanski M.J."/>
            <person name="Chevrette M.G."/>
            <person name="De Carvalho L.P.S."/>
            <person name="Shen B."/>
        </authorList>
    </citation>
    <scope>NUCLEOTIDE SEQUENCE [LARGE SCALE GENOMIC DNA]</scope>
    <source>
        <strain evidence="2 3">NPDC001390</strain>
    </source>
</reference>
<evidence type="ECO:0000256" key="1">
    <source>
        <dbReference type="SAM" id="MobiDB-lite"/>
    </source>
</evidence>
<comment type="caution">
    <text evidence="2">The sequence shown here is derived from an EMBL/GenBank/DDBJ whole genome shotgun (WGS) entry which is preliminary data.</text>
</comment>
<dbReference type="Proteomes" id="UP001602058">
    <property type="component" value="Unassembled WGS sequence"/>
</dbReference>
<evidence type="ECO:0008006" key="4">
    <source>
        <dbReference type="Google" id="ProtNLM"/>
    </source>
</evidence>
<protein>
    <recommendedName>
        <fullName evidence="4">DUF1876 domain-containing protein</fullName>
    </recommendedName>
</protein>